<evidence type="ECO:0000256" key="3">
    <source>
        <dbReference type="ARBA" id="ARBA00004906"/>
    </source>
</evidence>
<comment type="subcellular location">
    <subcellularLocation>
        <location evidence="2">Endomembrane system</location>
        <topology evidence="2">Multi-pass membrane protein</topology>
    </subcellularLocation>
</comment>
<dbReference type="FunFam" id="3.30.40.10:FF:000338">
    <property type="entry name" value="E3 ubiquitin-protein ligase, putative"/>
    <property type="match status" value="1"/>
</dbReference>
<feature type="transmembrane region" description="Helical" evidence="15">
    <location>
        <begin position="27"/>
        <end position="48"/>
    </location>
</feature>
<proteinExistence type="predicted"/>
<evidence type="ECO:0000256" key="15">
    <source>
        <dbReference type="SAM" id="Phobius"/>
    </source>
</evidence>
<dbReference type="PANTHER" id="PTHR22763:SF162">
    <property type="entry name" value="TRANSMEMBRANE E3 UBIQUITIN-PROTEIN LIGASE 1"/>
    <property type="match status" value="1"/>
</dbReference>
<evidence type="ECO:0000256" key="2">
    <source>
        <dbReference type="ARBA" id="ARBA00004127"/>
    </source>
</evidence>
<dbReference type="PROSITE" id="PS50089">
    <property type="entry name" value="ZF_RING_2"/>
    <property type="match status" value="1"/>
</dbReference>
<evidence type="ECO:0000256" key="7">
    <source>
        <dbReference type="ARBA" id="ARBA00022723"/>
    </source>
</evidence>
<evidence type="ECO:0000313" key="17">
    <source>
        <dbReference type="EMBL" id="KAH7533377.1"/>
    </source>
</evidence>
<gene>
    <name evidence="17" type="ORF">FEM48_Zijuj04G0124300</name>
</gene>
<name>A0A978VJV8_ZIZJJ</name>
<dbReference type="Pfam" id="PF13639">
    <property type="entry name" value="zf-RING_2"/>
    <property type="match status" value="1"/>
</dbReference>
<dbReference type="SMART" id="SM00184">
    <property type="entry name" value="RING"/>
    <property type="match status" value="1"/>
</dbReference>
<dbReference type="SMART" id="SM00744">
    <property type="entry name" value="RINGv"/>
    <property type="match status" value="1"/>
</dbReference>
<reference evidence="17" key="1">
    <citation type="journal article" date="2021" name="Front. Plant Sci.">
        <title>Chromosome-Scale Genome Assembly for Chinese Sour Jujube and Insights Into Its Genome Evolution and Domestication Signature.</title>
        <authorList>
            <person name="Shen L.-Y."/>
            <person name="Luo H."/>
            <person name="Wang X.-L."/>
            <person name="Wang X.-M."/>
            <person name="Qiu X.-J."/>
            <person name="Liu H."/>
            <person name="Zhou S.-S."/>
            <person name="Jia K.-H."/>
            <person name="Nie S."/>
            <person name="Bao Y.-T."/>
            <person name="Zhang R.-G."/>
            <person name="Yun Q.-Z."/>
            <person name="Chai Y.-H."/>
            <person name="Lu J.-Y."/>
            <person name="Li Y."/>
            <person name="Zhao S.-W."/>
            <person name="Mao J.-F."/>
            <person name="Jia S.-G."/>
            <person name="Mao Y.-M."/>
        </authorList>
    </citation>
    <scope>NUCLEOTIDE SEQUENCE</scope>
    <source>
        <strain evidence="17">AT0</strain>
        <tissue evidence="17">Leaf</tissue>
    </source>
</reference>
<keyword evidence="5" id="KW-0808">Transferase</keyword>
<comment type="pathway">
    <text evidence="3">Protein modification; protein ubiquitination.</text>
</comment>
<accession>A0A978VJV8</accession>
<dbReference type="GO" id="GO:0008270">
    <property type="term" value="F:zinc ion binding"/>
    <property type="evidence" value="ECO:0007669"/>
    <property type="project" value="UniProtKB-KW"/>
</dbReference>
<organism evidence="17 18">
    <name type="scientific">Ziziphus jujuba var. spinosa</name>
    <dbReference type="NCBI Taxonomy" id="714518"/>
    <lineage>
        <taxon>Eukaryota</taxon>
        <taxon>Viridiplantae</taxon>
        <taxon>Streptophyta</taxon>
        <taxon>Embryophyta</taxon>
        <taxon>Tracheophyta</taxon>
        <taxon>Spermatophyta</taxon>
        <taxon>Magnoliopsida</taxon>
        <taxon>eudicotyledons</taxon>
        <taxon>Gunneridae</taxon>
        <taxon>Pentapetalae</taxon>
        <taxon>rosids</taxon>
        <taxon>fabids</taxon>
        <taxon>Rosales</taxon>
        <taxon>Rhamnaceae</taxon>
        <taxon>Paliureae</taxon>
        <taxon>Ziziphus</taxon>
    </lineage>
</organism>
<evidence type="ECO:0000256" key="8">
    <source>
        <dbReference type="ARBA" id="ARBA00022729"/>
    </source>
</evidence>
<evidence type="ECO:0000256" key="9">
    <source>
        <dbReference type="ARBA" id="ARBA00022771"/>
    </source>
</evidence>
<sequence>MGCFSAEMVADGNLGSSWFCRRRSLGFLHKVVLGLWVGFMLLSPVVGLRPLRERARSWGDENGDLSNGIRRNCENLRMMSSKKLRIILLKELPLVEVGYVLILKTPKLYAFHCAKPGQRNEHLSLIEQGDLNFLWLFIRKDESDLGSFSAWNITGTYRVLASYTLDEIYSEIGLDDVIFGIVDVITVSNGILLLKFYVGHVDKPGITCGSSYMADSCKMRARTFIQCLGIRCLERVALLSTLLLRIGYSLGYGARLKQKRESDGIPHCLPSKGDGLRSWRFLDSTNSSSRFPDFRKSMGNSIIELVSTPTKINGVHYVQGVVIFNDVLDNANNIGGVQIRLEGVYIWPFRQLRMVANSAKDGESNQDEDYILSNPYHLLGIFSSQVFQESPRDKIWRKKRSPIYEIEKHCNIEIAAQISRISSTQNDGDHDRYHIEGLMESPSADDDGDCFSPLQLNATSVNIEVSFLQVLLLIRQMEHSNTQSGAAKVSILMIGQQAIMDAYLCLVHLTAGILVGTSMKFILVADTLFINLSVPKVLFTKLACLSGIFGGLHLAYIILGFDGLWVKARTSPRLTFYFVHAESLFNAFATAAFFKFVVFSIFEMRYLLAIWKASRPMNNGEGWETMRRELSVLYSRFYGILLGGILIMYEFHNFLKPILLLMYSFWIPQIVTNVIRDSRKPLHPHYILGMSVTRLAIPLYLFGCPNNFMRIEPDKNWCISLGIFIGLQASILLLQHYLGSRWFIPRQILPEKYSYHRRFDQDTNLFTDCVICMTAINLTQRSNDCMVTPCDHFFHSGCLQRWMDIKMECPTCRRPLPPA</sequence>
<evidence type="ECO:0000259" key="16">
    <source>
        <dbReference type="PROSITE" id="PS50089"/>
    </source>
</evidence>
<feature type="transmembrane region" description="Helical" evidence="15">
    <location>
        <begin position="719"/>
        <end position="738"/>
    </location>
</feature>
<dbReference type="AlphaFoldDB" id="A0A978VJV8"/>
<keyword evidence="7" id="KW-0479">Metal-binding</keyword>
<comment type="catalytic activity">
    <reaction evidence="1">
        <text>S-ubiquitinyl-[E2 ubiquitin-conjugating enzyme]-L-cysteine + [acceptor protein]-L-lysine = [E2 ubiquitin-conjugating enzyme]-L-cysteine + N(6)-ubiquitinyl-[acceptor protein]-L-lysine.</text>
        <dbReference type="EC" id="2.3.2.27"/>
    </reaction>
</comment>
<keyword evidence="11" id="KW-0862">Zinc</keyword>
<feature type="transmembrane region" description="Helical" evidence="15">
    <location>
        <begin position="506"/>
        <end position="530"/>
    </location>
</feature>
<evidence type="ECO:0000256" key="4">
    <source>
        <dbReference type="ARBA" id="ARBA00012483"/>
    </source>
</evidence>
<dbReference type="Pfam" id="PF11145">
    <property type="entry name" value="DUF2921"/>
    <property type="match status" value="2"/>
</dbReference>
<keyword evidence="8" id="KW-0732">Signal</keyword>
<dbReference type="GO" id="GO:0012505">
    <property type="term" value="C:endomembrane system"/>
    <property type="evidence" value="ECO:0007669"/>
    <property type="project" value="UniProtKB-SubCell"/>
</dbReference>
<protein>
    <recommendedName>
        <fullName evidence="4">RING-type E3 ubiquitin transferase</fullName>
        <ecNumber evidence="4">2.3.2.27</ecNumber>
    </recommendedName>
</protein>
<feature type="transmembrane region" description="Helical" evidence="15">
    <location>
        <begin position="630"/>
        <end position="649"/>
    </location>
</feature>
<dbReference type="InterPro" id="IPR001841">
    <property type="entry name" value="Znf_RING"/>
</dbReference>
<evidence type="ECO:0000256" key="5">
    <source>
        <dbReference type="ARBA" id="ARBA00022679"/>
    </source>
</evidence>
<feature type="transmembrane region" description="Helical" evidence="15">
    <location>
        <begin position="542"/>
        <end position="565"/>
    </location>
</feature>
<dbReference type="PANTHER" id="PTHR22763">
    <property type="entry name" value="RING ZINC FINGER PROTEIN"/>
    <property type="match status" value="1"/>
</dbReference>
<dbReference type="EMBL" id="JAEACU010000004">
    <property type="protein sequence ID" value="KAH7533377.1"/>
    <property type="molecule type" value="Genomic_DNA"/>
</dbReference>
<evidence type="ECO:0000256" key="1">
    <source>
        <dbReference type="ARBA" id="ARBA00000900"/>
    </source>
</evidence>
<keyword evidence="10" id="KW-0833">Ubl conjugation pathway</keyword>
<feature type="transmembrane region" description="Helical" evidence="15">
    <location>
        <begin position="686"/>
        <end position="703"/>
    </location>
</feature>
<keyword evidence="13 15" id="KW-0472">Membrane</keyword>
<keyword evidence="9 14" id="KW-0863">Zinc-finger</keyword>
<evidence type="ECO:0000256" key="13">
    <source>
        <dbReference type="ARBA" id="ARBA00023136"/>
    </source>
</evidence>
<dbReference type="Gene3D" id="3.30.40.10">
    <property type="entry name" value="Zinc/RING finger domain, C3HC4 (zinc finger)"/>
    <property type="match status" value="1"/>
</dbReference>
<evidence type="ECO:0000256" key="12">
    <source>
        <dbReference type="ARBA" id="ARBA00022989"/>
    </source>
</evidence>
<keyword evidence="12 15" id="KW-1133">Transmembrane helix</keyword>
<dbReference type="Proteomes" id="UP000813462">
    <property type="component" value="Unassembled WGS sequence"/>
</dbReference>
<dbReference type="GO" id="GO:0043161">
    <property type="term" value="P:proteasome-mediated ubiquitin-dependent protein catabolic process"/>
    <property type="evidence" value="ECO:0007669"/>
    <property type="project" value="TreeGrafter"/>
</dbReference>
<feature type="transmembrane region" description="Helical" evidence="15">
    <location>
        <begin position="585"/>
        <end position="609"/>
    </location>
</feature>
<dbReference type="EC" id="2.3.2.27" evidence="4"/>
<keyword evidence="6 15" id="KW-0812">Transmembrane</keyword>
<comment type="caution">
    <text evidence="17">The sequence shown here is derived from an EMBL/GenBank/DDBJ whole genome shotgun (WGS) entry which is preliminary data.</text>
</comment>
<dbReference type="InterPro" id="IPR011016">
    <property type="entry name" value="Znf_RING-CH"/>
</dbReference>
<evidence type="ECO:0000256" key="10">
    <source>
        <dbReference type="ARBA" id="ARBA00022786"/>
    </source>
</evidence>
<dbReference type="InterPro" id="IPR050731">
    <property type="entry name" value="HRD1_E3_ubiq-ligases"/>
</dbReference>
<evidence type="ECO:0000256" key="6">
    <source>
        <dbReference type="ARBA" id="ARBA00022692"/>
    </source>
</evidence>
<dbReference type="InterPro" id="IPR013083">
    <property type="entry name" value="Znf_RING/FYVE/PHD"/>
</dbReference>
<dbReference type="GO" id="GO:0061630">
    <property type="term" value="F:ubiquitin protein ligase activity"/>
    <property type="evidence" value="ECO:0007669"/>
    <property type="project" value="UniProtKB-EC"/>
</dbReference>
<dbReference type="CDD" id="cd23117">
    <property type="entry name" value="RING-H2_TUL1-like"/>
    <property type="match status" value="1"/>
</dbReference>
<dbReference type="SUPFAM" id="SSF57850">
    <property type="entry name" value="RING/U-box"/>
    <property type="match status" value="1"/>
</dbReference>
<evidence type="ECO:0000313" key="18">
    <source>
        <dbReference type="Proteomes" id="UP000813462"/>
    </source>
</evidence>
<feature type="domain" description="RING-type" evidence="16">
    <location>
        <begin position="769"/>
        <end position="813"/>
    </location>
</feature>
<evidence type="ECO:0000256" key="14">
    <source>
        <dbReference type="PROSITE-ProRule" id="PRU00175"/>
    </source>
</evidence>
<dbReference type="InterPro" id="IPR021319">
    <property type="entry name" value="DUF2921"/>
</dbReference>
<evidence type="ECO:0000256" key="11">
    <source>
        <dbReference type="ARBA" id="ARBA00022833"/>
    </source>
</evidence>